<gene>
    <name evidence="3" type="ORF">D1B33_16965</name>
</gene>
<reference evidence="3 4" key="1">
    <citation type="submission" date="2018-08" db="EMBL/GenBank/DDBJ databases">
        <title>Lysinibacillus sp. YLB-03 draft genome sequence.</title>
        <authorList>
            <person name="Yu L."/>
        </authorList>
    </citation>
    <scope>NUCLEOTIDE SEQUENCE [LARGE SCALE GENOMIC DNA]</scope>
    <source>
        <strain evidence="3 4">YLB-03</strain>
    </source>
</reference>
<keyword evidence="1" id="KW-1133">Transmembrane helix</keyword>
<protein>
    <submittedName>
        <fullName evidence="3">DUF58 domain-containing protein</fullName>
    </submittedName>
</protein>
<dbReference type="EMBL" id="QWEI01000013">
    <property type="protein sequence ID" value="RHW32426.1"/>
    <property type="molecule type" value="Genomic_DNA"/>
</dbReference>
<proteinExistence type="predicted"/>
<dbReference type="PANTHER" id="PTHR34351:SF2">
    <property type="entry name" value="DUF58 DOMAIN-CONTAINING PROTEIN"/>
    <property type="match status" value="1"/>
</dbReference>
<dbReference type="AlphaFoldDB" id="A0A396S6W4"/>
<dbReference type="RefSeq" id="WP_118877603.1">
    <property type="nucleotide sequence ID" value="NZ_QWEI01000013.1"/>
</dbReference>
<keyword evidence="1" id="KW-0472">Membrane</keyword>
<dbReference type="PANTHER" id="PTHR34351">
    <property type="entry name" value="SLR1927 PROTEIN-RELATED"/>
    <property type="match status" value="1"/>
</dbReference>
<keyword evidence="4" id="KW-1185">Reference proteome</keyword>
<dbReference type="Proteomes" id="UP000265692">
    <property type="component" value="Unassembled WGS sequence"/>
</dbReference>
<sequence length="394" mass="45294">MRRLKARLRDGGRFIITILLVVSTFSYAMFQGGFVSWFIFYTLMPFLIYSLLLRVAPLRIVEVQREIKPYKLQRGDSAKVRVTFQNKSWFPLIFMTVSETGFDRPVKQQGNSNQIFLVGWKRRFEWTYDLKGLERGLLHFKGLHFTFTDFLGWTIRHKVVEQPKSTVIFPKRTEINYKPIKMQFEHGGVSSPRSMVKDTSLVTGIRDYQSGDKSSWIHWKSFAKNETLRTKDFEEQTTQDILLVIDQTSKRNFENAVDLTASILQSVVKNRGDISFLSTGENRAIFPHIQTQHKLEQVMQHLAQIEPNAKESLASILVNELGRINTASLLLITGELTQELKDFFKTKAKFTSGIICFVVTGENEKIGRLKLPNVTVIPLAAGQFEKAFTEVAKP</sequence>
<feature type="domain" description="DUF58" evidence="2">
    <location>
        <begin position="205"/>
        <end position="352"/>
    </location>
</feature>
<dbReference type="OrthoDB" id="140416at2"/>
<organism evidence="3 4">
    <name type="scientific">Ureibacillus yapensis</name>
    <dbReference type="NCBI Taxonomy" id="2304605"/>
    <lineage>
        <taxon>Bacteria</taxon>
        <taxon>Bacillati</taxon>
        <taxon>Bacillota</taxon>
        <taxon>Bacilli</taxon>
        <taxon>Bacillales</taxon>
        <taxon>Caryophanaceae</taxon>
        <taxon>Ureibacillus</taxon>
    </lineage>
</organism>
<evidence type="ECO:0000259" key="2">
    <source>
        <dbReference type="Pfam" id="PF01882"/>
    </source>
</evidence>
<comment type="caution">
    <text evidence="3">The sequence shown here is derived from an EMBL/GenBank/DDBJ whole genome shotgun (WGS) entry which is preliminary data.</text>
</comment>
<feature type="transmembrane region" description="Helical" evidence="1">
    <location>
        <begin position="36"/>
        <end position="56"/>
    </location>
</feature>
<accession>A0A396S6W4</accession>
<feature type="transmembrane region" description="Helical" evidence="1">
    <location>
        <begin position="12"/>
        <end position="30"/>
    </location>
</feature>
<evidence type="ECO:0000313" key="3">
    <source>
        <dbReference type="EMBL" id="RHW32426.1"/>
    </source>
</evidence>
<dbReference type="Pfam" id="PF01882">
    <property type="entry name" value="DUF58"/>
    <property type="match status" value="1"/>
</dbReference>
<name>A0A396S6W4_9BACL</name>
<keyword evidence="1" id="KW-0812">Transmembrane</keyword>
<evidence type="ECO:0000313" key="4">
    <source>
        <dbReference type="Proteomes" id="UP000265692"/>
    </source>
</evidence>
<dbReference type="InterPro" id="IPR002881">
    <property type="entry name" value="DUF58"/>
</dbReference>
<evidence type="ECO:0000256" key="1">
    <source>
        <dbReference type="SAM" id="Phobius"/>
    </source>
</evidence>